<accession>A0A067MA67</accession>
<keyword evidence="2" id="KW-1133">Transmembrane helix</keyword>
<feature type="transmembrane region" description="Helical" evidence="2">
    <location>
        <begin position="54"/>
        <end position="74"/>
    </location>
</feature>
<evidence type="ECO:0000313" key="5">
    <source>
        <dbReference type="Proteomes" id="UP000027195"/>
    </source>
</evidence>
<proteinExistence type="predicted"/>
<feature type="region of interest" description="Disordered" evidence="1">
    <location>
        <begin position="265"/>
        <end position="287"/>
    </location>
</feature>
<evidence type="ECO:0000256" key="2">
    <source>
        <dbReference type="SAM" id="Phobius"/>
    </source>
</evidence>
<dbReference type="AlphaFoldDB" id="A0A067MA67"/>
<evidence type="ECO:0000259" key="3">
    <source>
        <dbReference type="Pfam" id="PF20151"/>
    </source>
</evidence>
<feature type="transmembrane region" description="Helical" evidence="2">
    <location>
        <begin position="156"/>
        <end position="178"/>
    </location>
</feature>
<keyword evidence="2" id="KW-0812">Transmembrane</keyword>
<dbReference type="InParanoid" id="A0A067MA67"/>
<feature type="transmembrane region" description="Helical" evidence="2">
    <location>
        <begin position="16"/>
        <end position="33"/>
    </location>
</feature>
<keyword evidence="5" id="KW-1185">Reference proteome</keyword>
<feature type="transmembrane region" description="Helical" evidence="2">
    <location>
        <begin position="80"/>
        <end position="101"/>
    </location>
</feature>
<evidence type="ECO:0000313" key="4">
    <source>
        <dbReference type="EMBL" id="KDQ12444.1"/>
    </source>
</evidence>
<evidence type="ECO:0000256" key="1">
    <source>
        <dbReference type="SAM" id="MobiDB-lite"/>
    </source>
</evidence>
<organism evidence="4 5">
    <name type="scientific">Botryobasidium botryosum (strain FD-172 SS1)</name>
    <dbReference type="NCBI Taxonomy" id="930990"/>
    <lineage>
        <taxon>Eukaryota</taxon>
        <taxon>Fungi</taxon>
        <taxon>Dikarya</taxon>
        <taxon>Basidiomycota</taxon>
        <taxon>Agaricomycotina</taxon>
        <taxon>Agaricomycetes</taxon>
        <taxon>Cantharellales</taxon>
        <taxon>Botryobasidiaceae</taxon>
        <taxon>Botryobasidium</taxon>
    </lineage>
</organism>
<feature type="transmembrane region" description="Helical" evidence="2">
    <location>
        <begin position="113"/>
        <end position="136"/>
    </location>
</feature>
<dbReference type="Pfam" id="PF20151">
    <property type="entry name" value="DUF6533"/>
    <property type="match status" value="1"/>
</dbReference>
<feature type="domain" description="DUF6533" evidence="3">
    <location>
        <begin position="22"/>
        <end position="64"/>
    </location>
</feature>
<dbReference type="HOGENOM" id="CLU_969744_0_0_1"/>
<sequence length="287" mass="31979">MAGGPLFIRHVYHTEAALPAVVALSTILLYDHFLTIGDEIRLVWLAPWSKAKALFLFTRYSMLLGVISLCVLRPHCLTRVYLGVLSLLLLFSLGSDMLFLLRVYAIWDQNRNVPYLFALVLLAQTMNIAVFCLFVTQSRDHFSASRSGILQATDTTLILVGWSAQVFFDTVLFILVLVKANKHRLLDGGNSPLLKVCYWDGAGYYLTLLCEHHFIGAPSKSDGGIPKRDVDRSSTTLIGRYFHDSPAVGSIRNLITRIHRGRASSRDPNVFESSDGPDGDRECDCLG</sequence>
<reference evidence="5" key="1">
    <citation type="journal article" date="2014" name="Proc. Natl. Acad. Sci. U.S.A.">
        <title>Extensive sampling of basidiomycete genomes demonstrates inadequacy of the white-rot/brown-rot paradigm for wood decay fungi.</title>
        <authorList>
            <person name="Riley R."/>
            <person name="Salamov A.A."/>
            <person name="Brown D.W."/>
            <person name="Nagy L.G."/>
            <person name="Floudas D."/>
            <person name="Held B.W."/>
            <person name="Levasseur A."/>
            <person name="Lombard V."/>
            <person name="Morin E."/>
            <person name="Otillar R."/>
            <person name="Lindquist E.A."/>
            <person name="Sun H."/>
            <person name="LaButti K.M."/>
            <person name="Schmutz J."/>
            <person name="Jabbour D."/>
            <person name="Luo H."/>
            <person name="Baker S.E."/>
            <person name="Pisabarro A.G."/>
            <person name="Walton J.D."/>
            <person name="Blanchette R.A."/>
            <person name="Henrissat B."/>
            <person name="Martin F."/>
            <person name="Cullen D."/>
            <person name="Hibbett D.S."/>
            <person name="Grigoriev I.V."/>
        </authorList>
    </citation>
    <scope>NUCLEOTIDE SEQUENCE [LARGE SCALE GENOMIC DNA]</scope>
    <source>
        <strain evidence="5">FD-172 SS1</strain>
    </source>
</reference>
<feature type="compositionally biased region" description="Basic and acidic residues" evidence="1">
    <location>
        <begin position="278"/>
        <end position="287"/>
    </location>
</feature>
<dbReference type="Proteomes" id="UP000027195">
    <property type="component" value="Unassembled WGS sequence"/>
</dbReference>
<name>A0A067MA67_BOTB1</name>
<dbReference type="EMBL" id="KL198050">
    <property type="protein sequence ID" value="KDQ12444.1"/>
    <property type="molecule type" value="Genomic_DNA"/>
</dbReference>
<gene>
    <name evidence="4" type="ORF">BOTBODRAFT_416385</name>
</gene>
<dbReference type="STRING" id="930990.A0A067MA67"/>
<protein>
    <recommendedName>
        <fullName evidence="3">DUF6533 domain-containing protein</fullName>
    </recommendedName>
</protein>
<keyword evidence="2" id="KW-0472">Membrane</keyword>
<dbReference type="InterPro" id="IPR045340">
    <property type="entry name" value="DUF6533"/>
</dbReference>
<dbReference type="OrthoDB" id="3354157at2759"/>